<dbReference type="AlphaFoldDB" id="A0A7T0C257"/>
<accession>A0A7T0C257</accession>
<dbReference type="Proteomes" id="UP000594464">
    <property type="component" value="Chromosome"/>
</dbReference>
<dbReference type="Pfam" id="PF00027">
    <property type="entry name" value="cNMP_binding"/>
    <property type="match status" value="1"/>
</dbReference>
<organism evidence="2 3">
    <name type="scientific">Candidatus Nitrohelix vancouverensis</name>
    <dbReference type="NCBI Taxonomy" id="2705534"/>
    <lineage>
        <taxon>Bacteria</taxon>
        <taxon>Pseudomonadati</taxon>
        <taxon>Nitrospinota/Tectimicrobiota group</taxon>
        <taxon>Nitrospinota</taxon>
        <taxon>Nitrospinia</taxon>
        <taxon>Nitrospinales</taxon>
        <taxon>Nitrospinaceae</taxon>
        <taxon>Candidatus Nitrohelix</taxon>
    </lineage>
</organism>
<dbReference type="PRINTS" id="PR00103">
    <property type="entry name" value="CAMPKINASE"/>
</dbReference>
<evidence type="ECO:0000313" key="2">
    <source>
        <dbReference type="EMBL" id="QPJ65113.1"/>
    </source>
</evidence>
<dbReference type="PROSITE" id="PS00889">
    <property type="entry name" value="CNMP_BINDING_2"/>
    <property type="match status" value="1"/>
</dbReference>
<dbReference type="InterPro" id="IPR000595">
    <property type="entry name" value="cNMP-bd_dom"/>
</dbReference>
<dbReference type="PROSITE" id="PS50042">
    <property type="entry name" value="CNMP_BINDING_3"/>
    <property type="match status" value="1"/>
</dbReference>
<evidence type="ECO:0000259" key="1">
    <source>
        <dbReference type="PROSITE" id="PS50042"/>
    </source>
</evidence>
<dbReference type="PANTHER" id="PTHR23011">
    <property type="entry name" value="CYCLIC NUCLEOTIDE-BINDING DOMAIN CONTAINING PROTEIN"/>
    <property type="match status" value="1"/>
</dbReference>
<gene>
    <name evidence="2" type="ORF">G3M78_06805</name>
</gene>
<proteinExistence type="predicted"/>
<dbReference type="KEGG" id="nva:G3M78_06805"/>
<evidence type="ECO:0000313" key="3">
    <source>
        <dbReference type="Proteomes" id="UP000594464"/>
    </source>
</evidence>
<dbReference type="InterPro" id="IPR018488">
    <property type="entry name" value="cNMP-bd_CS"/>
</dbReference>
<sequence>MNMKDTPIHQRFAKGDVIVSEGIKSNNAYVVISGKVHVTKRVDKKTIVIGTLGEGEVFGEMGLISEKVRSANVVAMGDVVVGVIDKDKFDEHLKNLPEDFSAVITALVERLRMTTDMLARIGIELNNTQQKLNSFTLHDN</sequence>
<name>A0A7T0C257_9BACT</name>
<protein>
    <submittedName>
        <fullName evidence="2">Cyclic nucleotide-binding domain-containing protein</fullName>
    </submittedName>
</protein>
<dbReference type="SUPFAM" id="SSF51206">
    <property type="entry name" value="cAMP-binding domain-like"/>
    <property type="match status" value="1"/>
</dbReference>
<dbReference type="InterPro" id="IPR018490">
    <property type="entry name" value="cNMP-bd_dom_sf"/>
</dbReference>
<dbReference type="PANTHER" id="PTHR23011:SF28">
    <property type="entry name" value="CYCLIC NUCLEOTIDE-BINDING DOMAIN CONTAINING PROTEIN"/>
    <property type="match status" value="1"/>
</dbReference>
<dbReference type="CDD" id="cd00038">
    <property type="entry name" value="CAP_ED"/>
    <property type="match status" value="1"/>
</dbReference>
<dbReference type="Gene3D" id="2.60.120.10">
    <property type="entry name" value="Jelly Rolls"/>
    <property type="match status" value="1"/>
</dbReference>
<feature type="domain" description="Cyclic nucleotide-binding" evidence="1">
    <location>
        <begin position="1"/>
        <end position="110"/>
    </location>
</feature>
<dbReference type="InterPro" id="IPR014710">
    <property type="entry name" value="RmlC-like_jellyroll"/>
</dbReference>
<dbReference type="EMBL" id="CP048620">
    <property type="protein sequence ID" value="QPJ65113.1"/>
    <property type="molecule type" value="Genomic_DNA"/>
</dbReference>
<reference evidence="3" key="1">
    <citation type="submission" date="2020-02" db="EMBL/GenBank/DDBJ databases">
        <title>Genomic and physiological characterization of two novel Nitrospinaceae genera.</title>
        <authorList>
            <person name="Mueller A.J."/>
            <person name="Jung M.-Y."/>
            <person name="Strachan C.R."/>
            <person name="Herbold C.W."/>
            <person name="Kirkegaard R.H."/>
            <person name="Daims H."/>
        </authorList>
    </citation>
    <scope>NUCLEOTIDE SEQUENCE [LARGE SCALE GENOMIC DNA]</scope>
</reference>
<dbReference type="SMART" id="SM00100">
    <property type="entry name" value="cNMP"/>
    <property type="match status" value="1"/>
</dbReference>